<dbReference type="InterPro" id="IPR036691">
    <property type="entry name" value="Endo/exonu/phosph_ase_sf"/>
</dbReference>
<proteinExistence type="predicted"/>
<dbReference type="Gene3D" id="3.60.10.10">
    <property type="entry name" value="Endonuclease/exonuclease/phosphatase"/>
    <property type="match status" value="1"/>
</dbReference>
<evidence type="ECO:0008006" key="3">
    <source>
        <dbReference type="Google" id="ProtNLM"/>
    </source>
</evidence>
<dbReference type="AlphaFoldDB" id="A0AA88L4Y5"/>
<dbReference type="SUPFAM" id="SSF56219">
    <property type="entry name" value="DNase I-like"/>
    <property type="match status" value="1"/>
</dbReference>
<evidence type="ECO:0000313" key="2">
    <source>
        <dbReference type="Proteomes" id="UP001187531"/>
    </source>
</evidence>
<organism evidence="1 2">
    <name type="scientific">Artemia franciscana</name>
    <name type="common">Brine shrimp</name>
    <name type="synonym">Artemia sanfranciscana</name>
    <dbReference type="NCBI Taxonomy" id="6661"/>
    <lineage>
        <taxon>Eukaryota</taxon>
        <taxon>Metazoa</taxon>
        <taxon>Ecdysozoa</taxon>
        <taxon>Arthropoda</taxon>
        <taxon>Crustacea</taxon>
        <taxon>Branchiopoda</taxon>
        <taxon>Anostraca</taxon>
        <taxon>Artemiidae</taxon>
        <taxon>Artemia</taxon>
    </lineage>
</organism>
<reference evidence="1" key="1">
    <citation type="submission" date="2023-07" db="EMBL/GenBank/DDBJ databases">
        <title>Chromosome-level genome assembly of Artemia franciscana.</title>
        <authorList>
            <person name="Jo E."/>
        </authorList>
    </citation>
    <scope>NUCLEOTIDE SEQUENCE</scope>
    <source>
        <tissue evidence="1">Whole body</tissue>
    </source>
</reference>
<evidence type="ECO:0000313" key="1">
    <source>
        <dbReference type="EMBL" id="KAK2717027.1"/>
    </source>
</evidence>
<sequence>MWMMETSKSSIMVLLWRYRNYFPEKGEKFISNNYSLIWLGIGNTRRADISLAVHKGARNTFISHNDTSDRLLVARLRQRYGKFFVVVCCAPTNKANHHVRDQFYIDLARLISSALPQDILLLLGDFNTTVSDCTDIWENVMGLVTLDVTNDKEIVFFNSAAPLKFQKVDKRIVTLNLRSLDNPAIKDRYVVWIKERFERLSQLLDIKVMWDLFKAGVIDAARTTLNFEVQVTKSSLS</sequence>
<name>A0AA88L4Y5_ARTSF</name>
<accession>A0AA88L4Y5</accession>
<comment type="caution">
    <text evidence="1">The sequence shown here is derived from an EMBL/GenBank/DDBJ whole genome shotgun (WGS) entry which is preliminary data.</text>
</comment>
<dbReference type="Proteomes" id="UP001187531">
    <property type="component" value="Unassembled WGS sequence"/>
</dbReference>
<keyword evidence="2" id="KW-1185">Reference proteome</keyword>
<protein>
    <recommendedName>
        <fullName evidence="3">Endonuclease/exonuclease/phosphatase domain-containing protein</fullName>
    </recommendedName>
</protein>
<gene>
    <name evidence="1" type="ORF">QYM36_007239</name>
</gene>
<dbReference type="EMBL" id="JAVRJZ010000011">
    <property type="protein sequence ID" value="KAK2717027.1"/>
    <property type="molecule type" value="Genomic_DNA"/>
</dbReference>